<name>A0A8H7WBJ9_9HELO</name>
<dbReference type="InterPro" id="IPR051532">
    <property type="entry name" value="Ester_Hydrolysis_Enzymes"/>
</dbReference>
<keyword evidence="1" id="KW-0732">Signal</keyword>
<dbReference type="OrthoDB" id="3915838at2759"/>
<dbReference type="InterPro" id="IPR036514">
    <property type="entry name" value="SGNH_hydro_sf"/>
</dbReference>
<dbReference type="Gene3D" id="2.130.10.130">
    <property type="entry name" value="Integrin alpha, N-terminal"/>
    <property type="match status" value="1"/>
</dbReference>
<evidence type="ECO:0000313" key="3">
    <source>
        <dbReference type="EMBL" id="KAG4421484.1"/>
    </source>
</evidence>
<sequence length="891" mass="97293">MKTSLFVVVVASLAWSGSAFALPPLQSSSANWTQGGLSRISSQAAARDFYLRIMPLGASITKGEPYAPGDPHGNGYRKALRDKLRADGWKVNMVGNVQYGDMADNVSNEGWPGYRVSEVFNKASISVPFWKPNLILINAGTNDVGQDGSVEPVATTGVRMKVLLENLFKLVPDSVIIFSTLLPNNGPKPVESVNAKDLSRQYRALYREMIGPDESKPRMKLLLADMDDGFITLNDIWDGAHPTIEGARTMAAVWVRAISQANDRNWFSKPRDDVSFVDGVGKTTCEKKYNSGNDDPRGHPQILSASGPIITDDGLYVHLSTLGSTCMVTPRGSFSNERRFYAQLVDFGAPRAEGRDDEIVVSNGNAQAGNVRLATSRGDGFFDTPVDIDVKDGCPVQGIRWGDVNNDGFDDFICIAPTREMSVSLNNAGIGQAVPTFRKLGLGCCLRNYIQYHPAVAGFPQDRVLIGDIDGDGRLDYCVLRDNEDLQCFRNGGIGEMAAPWEDMGIVFAGKGFRDLRGFRLVVCSGRSDLLWISTQGTVTTYINQRGEGKGLAPRWLPAGVTHSGASEDVGDTRFRVQFGRVYGLGRRDYAHIASSIDQASNTYRVRIVRNLGSGGKFQKGDGAFWGDTTGTGFDDYVWISPIGVVNVFRNKNTKSNFDNYQNGGSWEASISFATGLDRRALHIGDWDGDGKADIIEVTDGKTGRIRVWFNHWNGKVFEWTAQDIAGSAFCNQGWGMGYSDDGHHFADISGNGRVDYLCMEANGRTTALINERSGLRNVGQVKASETDTPRYRADLRFADVNGDGRAHMIWTDKYTGDAITWPNQGEVTAGNSKFTWLRTGPGQGRADMVEINPTTGHGWLYLNNCPTGGDDVAGAVPDPNLPIYAPKSKL</sequence>
<dbReference type="EMBL" id="JAFJYH010000064">
    <property type="protein sequence ID" value="KAG4421484.1"/>
    <property type="molecule type" value="Genomic_DNA"/>
</dbReference>
<dbReference type="InterPro" id="IPR028994">
    <property type="entry name" value="Integrin_alpha_N"/>
</dbReference>
<evidence type="ECO:0000313" key="4">
    <source>
        <dbReference type="Proteomes" id="UP000664132"/>
    </source>
</evidence>
<reference evidence="3" key="1">
    <citation type="submission" date="2021-02" db="EMBL/GenBank/DDBJ databases">
        <title>Genome sequence Cadophora malorum strain M34.</title>
        <authorList>
            <person name="Stefanovic E."/>
            <person name="Vu D."/>
            <person name="Scully C."/>
            <person name="Dijksterhuis J."/>
            <person name="Roader J."/>
            <person name="Houbraken J."/>
        </authorList>
    </citation>
    <scope>NUCLEOTIDE SEQUENCE</scope>
    <source>
        <strain evidence="3">M34</strain>
    </source>
</reference>
<dbReference type="PANTHER" id="PTHR30383">
    <property type="entry name" value="THIOESTERASE 1/PROTEASE 1/LYSOPHOSPHOLIPASE L1"/>
    <property type="match status" value="1"/>
</dbReference>
<protein>
    <recommendedName>
        <fullName evidence="2">SGNH hydrolase-type esterase domain-containing protein</fullName>
    </recommendedName>
</protein>
<dbReference type="SUPFAM" id="SSF52266">
    <property type="entry name" value="SGNH hydrolase"/>
    <property type="match status" value="1"/>
</dbReference>
<feature type="domain" description="SGNH hydrolase-type esterase" evidence="2">
    <location>
        <begin position="56"/>
        <end position="248"/>
    </location>
</feature>
<dbReference type="Gene3D" id="3.40.50.1110">
    <property type="entry name" value="SGNH hydrolase"/>
    <property type="match status" value="1"/>
</dbReference>
<evidence type="ECO:0000256" key="1">
    <source>
        <dbReference type="SAM" id="SignalP"/>
    </source>
</evidence>
<dbReference type="Pfam" id="PF13472">
    <property type="entry name" value="Lipase_GDSL_2"/>
    <property type="match status" value="1"/>
</dbReference>
<gene>
    <name evidence="3" type="ORF">IFR04_005323</name>
</gene>
<feature type="chain" id="PRO_5034023725" description="SGNH hydrolase-type esterase domain-containing protein" evidence="1">
    <location>
        <begin position="22"/>
        <end position="891"/>
    </location>
</feature>
<dbReference type="PANTHER" id="PTHR30383:SF31">
    <property type="entry name" value="SGNH HYDROLASE-TYPE ESTERASE DOMAIN-CONTAINING PROTEIN-RELATED"/>
    <property type="match status" value="1"/>
</dbReference>
<feature type="signal peptide" evidence="1">
    <location>
        <begin position="1"/>
        <end position="21"/>
    </location>
</feature>
<evidence type="ECO:0000259" key="2">
    <source>
        <dbReference type="Pfam" id="PF13472"/>
    </source>
</evidence>
<dbReference type="GO" id="GO:0004622">
    <property type="term" value="F:phosphatidylcholine lysophospholipase activity"/>
    <property type="evidence" value="ECO:0007669"/>
    <property type="project" value="TreeGrafter"/>
</dbReference>
<organism evidence="3 4">
    <name type="scientific">Cadophora malorum</name>
    <dbReference type="NCBI Taxonomy" id="108018"/>
    <lineage>
        <taxon>Eukaryota</taxon>
        <taxon>Fungi</taxon>
        <taxon>Dikarya</taxon>
        <taxon>Ascomycota</taxon>
        <taxon>Pezizomycotina</taxon>
        <taxon>Leotiomycetes</taxon>
        <taxon>Helotiales</taxon>
        <taxon>Ploettnerulaceae</taxon>
        <taxon>Cadophora</taxon>
    </lineage>
</organism>
<comment type="caution">
    <text evidence="3">The sequence shown here is derived from an EMBL/GenBank/DDBJ whole genome shotgun (WGS) entry which is preliminary data.</text>
</comment>
<accession>A0A8H7WBJ9</accession>
<dbReference type="Proteomes" id="UP000664132">
    <property type="component" value="Unassembled WGS sequence"/>
</dbReference>
<proteinExistence type="predicted"/>
<keyword evidence="4" id="KW-1185">Reference proteome</keyword>
<dbReference type="InterPro" id="IPR013830">
    <property type="entry name" value="SGNH_hydro"/>
</dbReference>
<dbReference type="SUPFAM" id="SSF69318">
    <property type="entry name" value="Integrin alpha N-terminal domain"/>
    <property type="match status" value="3"/>
</dbReference>
<dbReference type="AlphaFoldDB" id="A0A8H7WBJ9"/>